<keyword evidence="4" id="KW-1185">Reference proteome</keyword>
<protein>
    <recommendedName>
        <fullName evidence="2">OTU domain-containing protein</fullName>
    </recommendedName>
</protein>
<name>A0A232F8S8_9HYME</name>
<dbReference type="EMBL" id="NNAY01000644">
    <property type="protein sequence ID" value="OXU27226.1"/>
    <property type="molecule type" value="Genomic_DNA"/>
</dbReference>
<organism evidence="3 4">
    <name type="scientific">Trichomalopsis sarcophagae</name>
    <dbReference type="NCBI Taxonomy" id="543379"/>
    <lineage>
        <taxon>Eukaryota</taxon>
        <taxon>Metazoa</taxon>
        <taxon>Ecdysozoa</taxon>
        <taxon>Arthropoda</taxon>
        <taxon>Hexapoda</taxon>
        <taxon>Insecta</taxon>
        <taxon>Pterygota</taxon>
        <taxon>Neoptera</taxon>
        <taxon>Endopterygota</taxon>
        <taxon>Hymenoptera</taxon>
        <taxon>Apocrita</taxon>
        <taxon>Proctotrupomorpha</taxon>
        <taxon>Chalcidoidea</taxon>
        <taxon>Pteromalidae</taxon>
        <taxon>Pteromalinae</taxon>
        <taxon>Trichomalopsis</taxon>
    </lineage>
</organism>
<dbReference type="CDD" id="cd22757">
    <property type="entry name" value="OTU_P87_VP80-like"/>
    <property type="match status" value="1"/>
</dbReference>
<proteinExistence type="predicted"/>
<reference evidence="3 4" key="1">
    <citation type="journal article" date="2017" name="Curr. Biol.">
        <title>The Evolution of Venom by Co-option of Single-Copy Genes.</title>
        <authorList>
            <person name="Martinson E.O."/>
            <person name="Mrinalini"/>
            <person name="Kelkar Y.D."/>
            <person name="Chang C.H."/>
            <person name="Werren J.H."/>
        </authorList>
    </citation>
    <scope>NUCLEOTIDE SEQUENCE [LARGE SCALE GENOMIC DNA]</scope>
    <source>
        <strain evidence="3 4">Alberta</strain>
        <tissue evidence="3">Whole body</tissue>
    </source>
</reference>
<dbReference type="InterPro" id="IPR038765">
    <property type="entry name" value="Papain-like_cys_pep_sf"/>
</dbReference>
<feature type="domain" description="OTU" evidence="2">
    <location>
        <begin position="31"/>
        <end position="176"/>
    </location>
</feature>
<accession>A0A232F8S8</accession>
<dbReference type="Pfam" id="PF02338">
    <property type="entry name" value="OTU"/>
    <property type="match status" value="1"/>
</dbReference>
<dbReference type="Proteomes" id="UP000215335">
    <property type="component" value="Unassembled WGS sequence"/>
</dbReference>
<feature type="region of interest" description="Disordered" evidence="1">
    <location>
        <begin position="199"/>
        <end position="258"/>
    </location>
</feature>
<comment type="caution">
    <text evidence="3">The sequence shown here is derived from an EMBL/GenBank/DDBJ whole genome shotgun (WGS) entry which is preliminary data.</text>
</comment>
<dbReference type="Gene3D" id="3.90.70.80">
    <property type="match status" value="1"/>
</dbReference>
<dbReference type="SUPFAM" id="SSF54001">
    <property type="entry name" value="Cysteine proteinases"/>
    <property type="match status" value="1"/>
</dbReference>
<evidence type="ECO:0000256" key="1">
    <source>
        <dbReference type="SAM" id="MobiDB-lite"/>
    </source>
</evidence>
<gene>
    <name evidence="3" type="ORF">TSAR_005822</name>
</gene>
<evidence type="ECO:0000313" key="3">
    <source>
        <dbReference type="EMBL" id="OXU27226.1"/>
    </source>
</evidence>
<dbReference type="InterPro" id="IPR003323">
    <property type="entry name" value="OTU_dom"/>
</dbReference>
<dbReference type="PROSITE" id="PS50802">
    <property type="entry name" value="OTU"/>
    <property type="match status" value="1"/>
</dbReference>
<feature type="compositionally biased region" description="Low complexity" evidence="1">
    <location>
        <begin position="216"/>
        <end position="239"/>
    </location>
</feature>
<evidence type="ECO:0000259" key="2">
    <source>
        <dbReference type="PROSITE" id="PS50802"/>
    </source>
</evidence>
<sequence>MKAEQKPNKTSNKRKLTIENANVVSVNGKDYDIIDVEGDGNCLFRCFSYYLYKREDSHYAIRKKCVDYTVEHWSEEAAILRNTCEEDEDEMYKDAESYRKNMGSNRCMGTDYELGVFIRCLRIPATYFREYEENDLSSIRQVQVLDNENVNNNAKRLNILFSGRRRNGHWQLLRERRDDAEEDSEDEYFPAEHWFGSDKDAAEKKSRSTKKTRCVTNNNGNNNNNSNNNNNTTNNNNDNEASYEDSDERKSSKEVQLNDTSEFHFIDCGDENHFEESHDLFQSAWGSGPFDFEDENI</sequence>
<dbReference type="AlphaFoldDB" id="A0A232F8S8"/>
<evidence type="ECO:0000313" key="4">
    <source>
        <dbReference type="Proteomes" id="UP000215335"/>
    </source>
</evidence>